<evidence type="ECO:0000313" key="2">
    <source>
        <dbReference type="EMBL" id="KAL2713589.1"/>
    </source>
</evidence>
<organism evidence="2 3">
    <name type="scientific">Vespula squamosa</name>
    <name type="common">Southern yellow jacket</name>
    <name type="synonym">Wasp</name>
    <dbReference type="NCBI Taxonomy" id="30214"/>
    <lineage>
        <taxon>Eukaryota</taxon>
        <taxon>Metazoa</taxon>
        <taxon>Ecdysozoa</taxon>
        <taxon>Arthropoda</taxon>
        <taxon>Hexapoda</taxon>
        <taxon>Insecta</taxon>
        <taxon>Pterygota</taxon>
        <taxon>Neoptera</taxon>
        <taxon>Endopterygota</taxon>
        <taxon>Hymenoptera</taxon>
        <taxon>Apocrita</taxon>
        <taxon>Aculeata</taxon>
        <taxon>Vespoidea</taxon>
        <taxon>Vespidae</taxon>
        <taxon>Vespinae</taxon>
        <taxon>Vespula</taxon>
    </lineage>
</organism>
<name>A0ABD1ZZ03_VESSQ</name>
<keyword evidence="3" id="KW-1185">Reference proteome</keyword>
<evidence type="ECO:0000256" key="1">
    <source>
        <dbReference type="SAM" id="MobiDB-lite"/>
    </source>
</evidence>
<dbReference type="EMBL" id="JAUDFV010000157">
    <property type="protein sequence ID" value="KAL2713589.1"/>
    <property type="molecule type" value="Genomic_DNA"/>
</dbReference>
<reference evidence="2 3" key="1">
    <citation type="journal article" date="2024" name="Ann. Entomol. Soc. Am.">
        <title>Genomic analyses of the southern and eastern yellowjacket wasps (Hymenoptera: Vespidae) reveal evolutionary signatures of social life.</title>
        <authorList>
            <person name="Catto M.A."/>
            <person name="Caine P.B."/>
            <person name="Orr S.E."/>
            <person name="Hunt B.G."/>
            <person name="Goodisman M.A.D."/>
        </authorList>
    </citation>
    <scope>NUCLEOTIDE SEQUENCE [LARGE SCALE GENOMIC DNA]</scope>
    <source>
        <strain evidence="2">233</strain>
        <tissue evidence="2">Head and thorax</tissue>
    </source>
</reference>
<evidence type="ECO:0000313" key="3">
    <source>
        <dbReference type="Proteomes" id="UP001607302"/>
    </source>
</evidence>
<comment type="caution">
    <text evidence="2">The sequence shown here is derived from an EMBL/GenBank/DDBJ whole genome shotgun (WGS) entry which is preliminary data.</text>
</comment>
<dbReference type="AlphaFoldDB" id="A0ABD1ZZ03"/>
<sequence length="138" mass="16421">MKKKELRNKEQIFHLARWRRRRGREFTWVSNEYLDFVRDRNDKPFLARFTATSRSLDFPWSCRYTLLLIFLGAKRLAQQQQTAPAPAQAGQAAEQQRWQQQQLAKRNSIGSVETNVLIEQRHPIPIKRELSFNVDHNT</sequence>
<feature type="region of interest" description="Disordered" evidence="1">
    <location>
        <begin position="80"/>
        <end position="99"/>
    </location>
</feature>
<proteinExistence type="predicted"/>
<dbReference type="Proteomes" id="UP001607302">
    <property type="component" value="Unassembled WGS sequence"/>
</dbReference>
<gene>
    <name evidence="2" type="ORF">V1478_016146</name>
</gene>
<protein>
    <submittedName>
        <fullName evidence="2">Uncharacterized protein</fullName>
    </submittedName>
</protein>
<accession>A0ABD1ZZ03</accession>